<protein>
    <submittedName>
        <fullName evidence="1">Uncharacterized protein</fullName>
    </submittedName>
</protein>
<evidence type="ECO:0000313" key="1">
    <source>
        <dbReference type="EMBL" id="KIG16338.1"/>
    </source>
</evidence>
<comment type="caution">
    <text evidence="1">The sequence shown here is derived from an EMBL/GenBank/DDBJ whole genome shotgun (WGS) entry which is preliminary data.</text>
</comment>
<organism evidence="1 2">
    <name type="scientific">Enhygromyxa salina</name>
    <dbReference type="NCBI Taxonomy" id="215803"/>
    <lineage>
        <taxon>Bacteria</taxon>
        <taxon>Pseudomonadati</taxon>
        <taxon>Myxococcota</taxon>
        <taxon>Polyangia</taxon>
        <taxon>Nannocystales</taxon>
        <taxon>Nannocystaceae</taxon>
        <taxon>Enhygromyxa</taxon>
    </lineage>
</organism>
<sequence>MHPITQPSSRDTPARTSRSRLAARPLPTFFVRVPAQIEVPPRERVELSVRRWIMRELSGWLQLVVAELLEDGSVEWTQDAVFEPRTEPRPGRERVIAVRCPDRKGPRRPGLWAALSVAHALAELLGGVVVDPRRSAATFGVCARVRAPADGRVHAVNHLCIPSSRTQRDQRWLSTVGMAHFGLPDLELVAVPNAQAQLGARLLLGVAQHVIDASWSPPRAGAHPREALVTVDELHWALGGEPGTVPITTGRGWTRVAVELDTSRAWPGTLRLGPPLGSRHWRDTGAWIRGAWTDLFGAPAGACWAGACWAGAAG</sequence>
<gene>
    <name evidence="1" type="ORF">DB30_04505</name>
</gene>
<dbReference type="EMBL" id="JMCC02000039">
    <property type="protein sequence ID" value="KIG16338.1"/>
    <property type="molecule type" value="Genomic_DNA"/>
</dbReference>
<name>A0A0C1ZYN8_9BACT</name>
<dbReference type="Proteomes" id="UP000031599">
    <property type="component" value="Unassembled WGS sequence"/>
</dbReference>
<accession>A0A0C1ZYN8</accession>
<dbReference type="AlphaFoldDB" id="A0A0C1ZYN8"/>
<proteinExistence type="predicted"/>
<evidence type="ECO:0000313" key="2">
    <source>
        <dbReference type="Proteomes" id="UP000031599"/>
    </source>
</evidence>
<reference evidence="1 2" key="1">
    <citation type="submission" date="2014-12" db="EMBL/GenBank/DDBJ databases">
        <title>Genome assembly of Enhygromyxa salina DSM 15201.</title>
        <authorList>
            <person name="Sharma G."/>
            <person name="Subramanian S."/>
        </authorList>
    </citation>
    <scope>NUCLEOTIDE SEQUENCE [LARGE SCALE GENOMIC DNA]</scope>
    <source>
        <strain evidence="1 2">DSM 15201</strain>
    </source>
</reference>